<feature type="compositionally biased region" description="Polar residues" evidence="1">
    <location>
        <begin position="614"/>
        <end position="626"/>
    </location>
</feature>
<dbReference type="Proteomes" id="UP001432146">
    <property type="component" value="Unassembled WGS sequence"/>
</dbReference>
<dbReference type="PANTHER" id="PTHR19346">
    <property type="entry name" value="SUGAR PHOSPHATE TRANSPORTER DOMAIN-CONTAINING PROTEIN"/>
    <property type="match status" value="1"/>
</dbReference>
<keyword evidence="2" id="KW-0812">Transmembrane</keyword>
<keyword evidence="2" id="KW-0472">Membrane</keyword>
<dbReference type="PANTHER" id="PTHR19346:SF4">
    <property type="entry name" value="SUGAR PHOSPHATE TRANSPORTER DOMAIN-CONTAINING PROTEIN"/>
    <property type="match status" value="1"/>
</dbReference>
<protein>
    <recommendedName>
        <fullName evidence="5">Thiamine transporter SLC35F3</fullName>
    </recommendedName>
</protein>
<evidence type="ECO:0000313" key="4">
    <source>
        <dbReference type="Proteomes" id="UP001432146"/>
    </source>
</evidence>
<feature type="compositionally biased region" description="Low complexity" evidence="1">
    <location>
        <begin position="85"/>
        <end position="99"/>
    </location>
</feature>
<dbReference type="InterPro" id="IPR037185">
    <property type="entry name" value="EmrE-like"/>
</dbReference>
<proteinExistence type="predicted"/>
<gene>
    <name evidence="3" type="ORF">QLX08_003803</name>
</gene>
<evidence type="ECO:0008006" key="5">
    <source>
        <dbReference type="Google" id="ProtNLM"/>
    </source>
</evidence>
<feature type="transmembrane region" description="Helical" evidence="2">
    <location>
        <begin position="350"/>
        <end position="373"/>
    </location>
</feature>
<keyword evidence="4" id="KW-1185">Reference proteome</keyword>
<feature type="region of interest" description="Disordered" evidence="1">
    <location>
        <begin position="480"/>
        <end position="504"/>
    </location>
</feature>
<dbReference type="AlphaFoldDB" id="A0AAW1A5H8"/>
<feature type="transmembrane region" description="Helical" evidence="2">
    <location>
        <begin position="128"/>
        <end position="153"/>
    </location>
</feature>
<feature type="region of interest" description="Disordered" evidence="1">
    <location>
        <begin position="71"/>
        <end position="99"/>
    </location>
</feature>
<feature type="compositionally biased region" description="Polar residues" evidence="1">
    <location>
        <begin position="14"/>
        <end position="38"/>
    </location>
</feature>
<evidence type="ECO:0000256" key="1">
    <source>
        <dbReference type="SAM" id="MobiDB-lite"/>
    </source>
</evidence>
<name>A0AAW1A5H8_9HYME</name>
<evidence type="ECO:0000313" key="3">
    <source>
        <dbReference type="EMBL" id="KAK9305133.1"/>
    </source>
</evidence>
<accession>A0AAW1A5H8</accession>
<feature type="compositionally biased region" description="Low complexity" evidence="1">
    <location>
        <begin position="594"/>
        <end position="613"/>
    </location>
</feature>
<organism evidence="3 4">
    <name type="scientific">Tetragonisca angustula</name>
    <dbReference type="NCBI Taxonomy" id="166442"/>
    <lineage>
        <taxon>Eukaryota</taxon>
        <taxon>Metazoa</taxon>
        <taxon>Ecdysozoa</taxon>
        <taxon>Arthropoda</taxon>
        <taxon>Hexapoda</taxon>
        <taxon>Insecta</taxon>
        <taxon>Pterygota</taxon>
        <taxon>Neoptera</taxon>
        <taxon>Endopterygota</taxon>
        <taxon>Hymenoptera</taxon>
        <taxon>Apocrita</taxon>
        <taxon>Aculeata</taxon>
        <taxon>Apoidea</taxon>
        <taxon>Anthophila</taxon>
        <taxon>Apidae</taxon>
        <taxon>Tetragonisca</taxon>
    </lineage>
</organism>
<evidence type="ECO:0000256" key="2">
    <source>
        <dbReference type="SAM" id="Phobius"/>
    </source>
</evidence>
<feature type="transmembrane region" description="Helical" evidence="2">
    <location>
        <begin position="444"/>
        <end position="463"/>
    </location>
</feature>
<feature type="transmembrane region" description="Helical" evidence="2">
    <location>
        <begin position="259"/>
        <end position="284"/>
    </location>
</feature>
<dbReference type="SUPFAM" id="SSF103481">
    <property type="entry name" value="Multidrug resistance efflux transporter EmrE"/>
    <property type="match status" value="1"/>
</dbReference>
<feature type="transmembrane region" description="Helical" evidence="2">
    <location>
        <begin position="235"/>
        <end position="253"/>
    </location>
</feature>
<feature type="transmembrane region" description="Helical" evidence="2">
    <location>
        <begin position="321"/>
        <end position="338"/>
    </location>
</feature>
<feature type="region of interest" description="Disordered" evidence="1">
    <location>
        <begin position="594"/>
        <end position="626"/>
    </location>
</feature>
<sequence>MGSRGVGDIPTIFHPQQTHTPSIILGDNQQNHGSQNTAGQITHDNSGCEQQQGCSISGGCGDSVPSCRPLETSRSGVGSGGTGDNQGHNTSQTQVQPHVTVPPVTYQQRPNSLSACYASCCAESAKKIYFGVCVTICVTASWVGATHCIKYLYFHKHDTPNYSLLSNSSISGRHQHTVPYNAPFFTTWFCTNWEILYFPVYFLCQSARIKCNTPSEIIAESLRGFRDKGFTGGRFLIRCSLFCGLWVVTNYMYIYSLRILLATDVMALFATNVSCVYLLSWVILHEQFVGVRIVAVILCNTGIALLAYMDGITGSPTLGGVVLATSAAAGSAVYKVLFKKVIGETTFGQMSLFFSLIGLCNAALLWPICLALYFSGAESIQWGRLPWTALLSASILHLVANMLGNFSIALTYDLFITLGLITAVPVSAALDVLLYGAHFMGMKLAGMIFIAVGFFLVMFPDNWPDYITRLLRNIVLMSHSSSTTGGGQQRRSTFARSRCPSMQQRQYRLRSYGVSSAHGDGQMLLPMNSSNSNQANNNQSSSEPPMTTMTANPTHRHTNSSQQNNTASESQRRRVPISISTSTLTPISTSITTTISTSTSTSTSTSITTSTTTNSHQRSHPSGLQN</sequence>
<comment type="caution">
    <text evidence="3">The sequence shown here is derived from an EMBL/GenBank/DDBJ whole genome shotgun (WGS) entry which is preliminary data.</text>
</comment>
<feature type="compositionally biased region" description="Polar residues" evidence="1">
    <location>
        <begin position="543"/>
        <end position="569"/>
    </location>
</feature>
<feature type="transmembrane region" description="Helical" evidence="2">
    <location>
        <begin position="385"/>
        <end position="403"/>
    </location>
</feature>
<feature type="region of interest" description="Disordered" evidence="1">
    <location>
        <begin position="1"/>
        <end position="38"/>
    </location>
</feature>
<feature type="region of interest" description="Disordered" evidence="1">
    <location>
        <begin position="520"/>
        <end position="582"/>
    </location>
</feature>
<feature type="transmembrane region" description="Helical" evidence="2">
    <location>
        <begin position="291"/>
        <end position="309"/>
    </location>
</feature>
<feature type="compositionally biased region" description="Low complexity" evidence="1">
    <location>
        <begin position="528"/>
        <end position="542"/>
    </location>
</feature>
<feature type="transmembrane region" description="Helical" evidence="2">
    <location>
        <begin position="415"/>
        <end position="438"/>
    </location>
</feature>
<reference evidence="3 4" key="1">
    <citation type="submission" date="2024-05" db="EMBL/GenBank/DDBJ databases">
        <title>The nuclear and mitochondrial genome assemblies of Tetragonisca angustula (Apidae: Meliponini), a tiny yet remarkable pollinator in the Neotropics.</title>
        <authorList>
            <person name="Ferrari R."/>
            <person name="Ricardo P.C."/>
            <person name="Dias F.C."/>
            <person name="Araujo N.S."/>
            <person name="Soares D.O."/>
            <person name="Zhou Q.-S."/>
            <person name="Zhu C.-D."/>
            <person name="Coutinho L."/>
            <person name="Airas M.C."/>
            <person name="Batista T.M."/>
        </authorList>
    </citation>
    <scope>NUCLEOTIDE SEQUENCE [LARGE SCALE GENOMIC DNA]</scope>
    <source>
        <strain evidence="3">ASF017062</strain>
        <tissue evidence="3">Abdomen</tissue>
    </source>
</reference>
<keyword evidence="2" id="KW-1133">Transmembrane helix</keyword>
<dbReference type="InterPro" id="IPR026505">
    <property type="entry name" value="Solute_c_fam_35_mem_F3/F4"/>
</dbReference>
<dbReference type="EMBL" id="JAWNGG020000056">
    <property type="protein sequence ID" value="KAK9305133.1"/>
    <property type="molecule type" value="Genomic_DNA"/>
</dbReference>